<protein>
    <recommendedName>
        <fullName evidence="9">Sigma-54 factor interaction domain-containing protein</fullName>
    </recommendedName>
</protein>
<name>A0A1F5NMQ1_9BACT</name>
<evidence type="ECO:0000256" key="1">
    <source>
        <dbReference type="ARBA" id="ARBA00022741"/>
    </source>
</evidence>
<evidence type="ECO:0000256" key="2">
    <source>
        <dbReference type="ARBA" id="ARBA00022840"/>
    </source>
</evidence>
<feature type="domain" description="AAA+ ATPase" evidence="5">
    <location>
        <begin position="43"/>
        <end position="152"/>
    </location>
</feature>
<evidence type="ECO:0000256" key="4">
    <source>
        <dbReference type="SAM" id="Coils"/>
    </source>
</evidence>
<dbReference type="Gene3D" id="3.40.50.300">
    <property type="entry name" value="P-loop containing nucleotide triphosphate hydrolases"/>
    <property type="match status" value="2"/>
</dbReference>
<evidence type="ECO:0000313" key="8">
    <source>
        <dbReference type="Proteomes" id="UP000176864"/>
    </source>
</evidence>
<dbReference type="InterPro" id="IPR019489">
    <property type="entry name" value="Clp_ATPase_C"/>
</dbReference>
<evidence type="ECO:0008006" key="9">
    <source>
        <dbReference type="Google" id="ProtNLM"/>
    </source>
</evidence>
<keyword evidence="1" id="KW-0547">Nucleotide-binding</keyword>
<dbReference type="Pfam" id="PF10431">
    <property type="entry name" value="ClpB_D2-small"/>
    <property type="match status" value="1"/>
</dbReference>
<evidence type="ECO:0000259" key="6">
    <source>
        <dbReference type="SMART" id="SM01086"/>
    </source>
</evidence>
<proteinExistence type="predicted"/>
<dbReference type="PANTHER" id="PTHR11638:SF18">
    <property type="entry name" value="HEAT SHOCK PROTEIN 104"/>
    <property type="match status" value="1"/>
</dbReference>
<dbReference type="Pfam" id="PF07724">
    <property type="entry name" value="AAA_2"/>
    <property type="match status" value="1"/>
</dbReference>
<dbReference type="STRING" id="1817824.A2751_00635"/>
<dbReference type="AlphaFoldDB" id="A0A1F5NMQ1"/>
<dbReference type="GO" id="GO:0034605">
    <property type="term" value="P:cellular response to heat"/>
    <property type="evidence" value="ECO:0007669"/>
    <property type="project" value="TreeGrafter"/>
</dbReference>
<keyword evidence="3" id="KW-0143">Chaperone</keyword>
<accession>A0A1F5NMQ1</accession>
<dbReference type="SMART" id="SM01086">
    <property type="entry name" value="ClpB_D2-small"/>
    <property type="match status" value="1"/>
</dbReference>
<dbReference type="InterPro" id="IPR050130">
    <property type="entry name" value="ClpA_ClpB"/>
</dbReference>
<dbReference type="CDD" id="cd00009">
    <property type="entry name" value="AAA"/>
    <property type="match status" value="1"/>
</dbReference>
<dbReference type="FunFam" id="3.40.50.300:FF:000025">
    <property type="entry name" value="ATP-dependent Clp protease subunit"/>
    <property type="match status" value="1"/>
</dbReference>
<dbReference type="GO" id="GO:0016887">
    <property type="term" value="F:ATP hydrolysis activity"/>
    <property type="evidence" value="ECO:0007669"/>
    <property type="project" value="InterPro"/>
</dbReference>
<dbReference type="PANTHER" id="PTHR11638">
    <property type="entry name" value="ATP-DEPENDENT CLP PROTEASE"/>
    <property type="match status" value="1"/>
</dbReference>
<dbReference type="Pfam" id="PF00004">
    <property type="entry name" value="AAA"/>
    <property type="match status" value="1"/>
</dbReference>
<keyword evidence="2" id="KW-0067">ATP-binding</keyword>
<dbReference type="GO" id="GO:0005524">
    <property type="term" value="F:ATP binding"/>
    <property type="evidence" value="ECO:0007669"/>
    <property type="project" value="UniProtKB-KW"/>
</dbReference>
<dbReference type="PRINTS" id="PR00300">
    <property type="entry name" value="CLPPROTEASEA"/>
</dbReference>
<keyword evidence="4" id="KW-0175">Coiled coil</keyword>
<feature type="coiled-coil region" evidence="4">
    <location>
        <begin position="168"/>
        <end position="195"/>
    </location>
</feature>
<dbReference type="SUPFAM" id="SSF52540">
    <property type="entry name" value="P-loop containing nucleoside triphosphate hydrolases"/>
    <property type="match status" value="2"/>
</dbReference>
<feature type="domain" description="AAA+ ATPase" evidence="5">
    <location>
        <begin position="310"/>
        <end position="484"/>
    </location>
</feature>
<dbReference type="GO" id="GO:0005737">
    <property type="term" value="C:cytoplasm"/>
    <property type="evidence" value="ECO:0007669"/>
    <property type="project" value="TreeGrafter"/>
</dbReference>
<feature type="domain" description="Clp ATPase C-terminal" evidence="6">
    <location>
        <begin position="483"/>
        <end position="551"/>
    </location>
</feature>
<dbReference type="InterPro" id="IPR003593">
    <property type="entry name" value="AAA+_ATPase"/>
</dbReference>
<dbReference type="InterPro" id="IPR001270">
    <property type="entry name" value="ClpA/B"/>
</dbReference>
<dbReference type="InterPro" id="IPR027417">
    <property type="entry name" value="P-loop_NTPase"/>
</dbReference>
<dbReference type="Proteomes" id="UP000176864">
    <property type="component" value="Unassembled WGS sequence"/>
</dbReference>
<dbReference type="InterPro" id="IPR003959">
    <property type="entry name" value="ATPase_AAA_core"/>
</dbReference>
<sequence>MLTGFNKISYYDLRHENKRGTLPDIVGRKPEHDRLDRIVDRQMQNNCLIVGPGGIGKTALFRGWAKNFVRLHDAPLLIELSVEDFHSLAKPTPVVMEKYEEALAAIPPSVLFIDDFGTLVFNRTMLLQNLFILLEPLLVSPLVRVVLTLAPAELDWILQTEPGLKKWFEIMTLKNQSLEEQAEILELTARKIQTAERVEAPTPILRLICELSEKFSKLGQSPRANINVLDESLAIARSTGAKVLQEEQVYRVVADKTGIPFSQLMASERSLLQNLEKDLNTVVIGQTKPIRTVAQTIQRAKLGLKNSRRPLGSFLFLGPSGVGKTETCRQLAEKVFGRKETFVRLDMSEFGQEHTVQRLLGAPPGYIGYETGGYLTNAVRDEPHSLVLLDEIEKAHPKAFDVFLQVLEDGRLTSGQGETVDFTQSILAATSNAAVPEILAGWQNDEDIFSPDFLRVKIMPVLFKIFRPEFLNRFDSIIIYRPLDADDLLTIAQLEIKKVEQRTAKYNIKFQIDPDVLRKKVMTLDDPRFGARPVKRFIEETCETLVAKALLK</sequence>
<organism evidence="7 8">
    <name type="scientific">Candidatus Doudnabacteria bacterium RIFCSPHIGHO2_01_FULL_46_14</name>
    <dbReference type="NCBI Taxonomy" id="1817824"/>
    <lineage>
        <taxon>Bacteria</taxon>
        <taxon>Candidatus Doudnaibacteriota</taxon>
    </lineage>
</organism>
<gene>
    <name evidence="7" type="ORF">A2751_00635</name>
</gene>
<comment type="caution">
    <text evidence="7">The sequence shown here is derived from an EMBL/GenBank/DDBJ whole genome shotgun (WGS) entry which is preliminary data.</text>
</comment>
<evidence type="ECO:0000259" key="5">
    <source>
        <dbReference type="SMART" id="SM00382"/>
    </source>
</evidence>
<evidence type="ECO:0000313" key="7">
    <source>
        <dbReference type="EMBL" id="OGE78959.1"/>
    </source>
</evidence>
<dbReference type="CDD" id="cd19499">
    <property type="entry name" value="RecA-like_ClpB_Hsp104-like"/>
    <property type="match status" value="1"/>
</dbReference>
<reference evidence="7 8" key="1">
    <citation type="journal article" date="2016" name="Nat. Commun.">
        <title>Thousands of microbial genomes shed light on interconnected biogeochemical processes in an aquifer system.</title>
        <authorList>
            <person name="Anantharaman K."/>
            <person name="Brown C.T."/>
            <person name="Hug L.A."/>
            <person name="Sharon I."/>
            <person name="Castelle C.J."/>
            <person name="Probst A.J."/>
            <person name="Thomas B.C."/>
            <person name="Singh A."/>
            <person name="Wilkins M.J."/>
            <person name="Karaoz U."/>
            <person name="Brodie E.L."/>
            <person name="Williams K.H."/>
            <person name="Hubbard S.S."/>
            <person name="Banfield J.F."/>
        </authorList>
    </citation>
    <scope>NUCLEOTIDE SEQUENCE [LARGE SCALE GENOMIC DNA]</scope>
</reference>
<evidence type="ECO:0000256" key="3">
    <source>
        <dbReference type="ARBA" id="ARBA00023186"/>
    </source>
</evidence>
<dbReference type="Gene3D" id="1.10.8.60">
    <property type="match status" value="1"/>
</dbReference>
<dbReference type="SMART" id="SM00382">
    <property type="entry name" value="AAA"/>
    <property type="match status" value="2"/>
</dbReference>
<dbReference type="EMBL" id="MFEK01000010">
    <property type="protein sequence ID" value="OGE78959.1"/>
    <property type="molecule type" value="Genomic_DNA"/>
</dbReference>